<reference evidence="2 3" key="1">
    <citation type="submission" date="2009-08" db="EMBL/GenBank/DDBJ databases">
        <title>The draft genome of Rhodobacter sp. SW2.</title>
        <authorList>
            <consortium name="US DOE Joint Genome Institute (JGI-PGF)"/>
            <person name="Lucas S."/>
            <person name="Copeland A."/>
            <person name="Lapidus A."/>
            <person name="Glavina del Rio T."/>
            <person name="Tice H."/>
            <person name="Bruce D."/>
            <person name="Goodwin L."/>
            <person name="Pitluck S."/>
            <person name="Larimer F."/>
            <person name="Land M.L."/>
            <person name="Hauser L."/>
            <person name="Emerson D."/>
        </authorList>
    </citation>
    <scope>NUCLEOTIDE SEQUENCE [LARGE SCALE GENOMIC DNA]</scope>
    <source>
        <strain evidence="2 3">SW2</strain>
    </source>
</reference>
<dbReference type="Pfam" id="PF01882">
    <property type="entry name" value="DUF58"/>
    <property type="match status" value="1"/>
</dbReference>
<accession>C8S1N6</accession>
<protein>
    <recommendedName>
        <fullName evidence="1">DUF58 domain-containing protein</fullName>
    </recommendedName>
</protein>
<dbReference type="PANTHER" id="PTHR33608:SF6">
    <property type="entry name" value="BLL2464 PROTEIN"/>
    <property type="match status" value="1"/>
</dbReference>
<feature type="domain" description="DUF58" evidence="1">
    <location>
        <begin position="50"/>
        <end position="252"/>
    </location>
</feature>
<dbReference type="RefSeq" id="WP_008030477.1">
    <property type="nucleotide sequence ID" value="NZ_ACYY01000011.1"/>
</dbReference>
<dbReference type="eggNOG" id="COG1721">
    <property type="taxonomic scope" value="Bacteria"/>
</dbReference>
<organism evidence="2 3">
    <name type="scientific">Rhodobacter ferrooxidans</name>
    <dbReference type="NCBI Taxonomy" id="371731"/>
    <lineage>
        <taxon>Bacteria</taxon>
        <taxon>Pseudomonadati</taxon>
        <taxon>Pseudomonadota</taxon>
        <taxon>Alphaproteobacteria</taxon>
        <taxon>Rhodobacterales</taxon>
        <taxon>Rhodobacter group</taxon>
        <taxon>Rhodobacter</taxon>
    </lineage>
</organism>
<dbReference type="AlphaFoldDB" id="C8S1N6"/>
<evidence type="ECO:0000313" key="3">
    <source>
        <dbReference type="Proteomes" id="UP000010121"/>
    </source>
</evidence>
<evidence type="ECO:0000313" key="2">
    <source>
        <dbReference type="EMBL" id="EEW25209.1"/>
    </source>
</evidence>
<keyword evidence="3" id="KW-1185">Reference proteome</keyword>
<gene>
    <name evidence="2" type="ORF">Rsw2DRAFT_1964</name>
</gene>
<dbReference type="InterPro" id="IPR002881">
    <property type="entry name" value="DUF58"/>
</dbReference>
<sequence length="290" mass="31557">MSETALLRSRAEALGQALPPLLAAAEHLAATVMLGEHGRRRAGLGDEFWQYRPAHAGDSARMIDWRRSARSDAHFVREREWQAAQSVALWVDTARSMGFTGDKSRAPKADRARLLALALAVLLLRGGERVGLAGAATPPRSGRGQVMPLAEGLLAETDADYGQPDTTGLVAHGRAVFVSDFLADLAGVEAAMGRAADRGLRGVLLQVLDPAEEDFPFDGRTIFESMGGSLRHETLRAGDLRDRYLARLAERKERLATLARASGWHYHCHHTGQAAQPALLWLYRALERAA</sequence>
<dbReference type="PANTHER" id="PTHR33608">
    <property type="entry name" value="BLL2464 PROTEIN"/>
    <property type="match status" value="1"/>
</dbReference>
<name>C8S1N6_9RHOB</name>
<dbReference type="EMBL" id="ACYY01000011">
    <property type="protein sequence ID" value="EEW25209.1"/>
    <property type="molecule type" value="Genomic_DNA"/>
</dbReference>
<comment type="caution">
    <text evidence="2">The sequence shown here is derived from an EMBL/GenBank/DDBJ whole genome shotgun (WGS) entry which is preliminary data.</text>
</comment>
<dbReference type="Proteomes" id="UP000010121">
    <property type="component" value="Unassembled WGS sequence"/>
</dbReference>
<dbReference type="OrthoDB" id="9794556at2"/>
<dbReference type="STRING" id="371731.Rsw2DRAFT_1964"/>
<proteinExistence type="predicted"/>
<evidence type="ECO:0000259" key="1">
    <source>
        <dbReference type="Pfam" id="PF01882"/>
    </source>
</evidence>